<dbReference type="GO" id="GO:0005759">
    <property type="term" value="C:mitochondrial matrix"/>
    <property type="evidence" value="ECO:0007669"/>
    <property type="project" value="TreeGrafter"/>
</dbReference>
<dbReference type="FunFam" id="1.25.70.10:FF:000003">
    <property type="entry name" value="transcription termination factor 2, mitochondrial"/>
    <property type="match status" value="1"/>
</dbReference>
<dbReference type="InterPro" id="IPR038538">
    <property type="entry name" value="MTERF_sf"/>
</dbReference>
<comment type="function">
    <text evidence="12">Transcription termination factor. Binds to a 28 bp region within the tRNA(Leu(uur)) gene at a position immediately adjacent to and downstream of the 16S rRNA gene; this region comprises a tridecamer sequence critical for directing accurate termination. Binds DNA along the major grove and promotes DNA bending and partial unwinding. Promotes base flipping. Transcription termination activity appears to be polarized with highest specificity for transcripts initiated on the light strand.</text>
</comment>
<comment type="similarity">
    <text evidence="2">Belongs to the mTERF family.</text>
</comment>
<dbReference type="AlphaFoldDB" id="A0AAV7MD14"/>
<evidence type="ECO:0000256" key="9">
    <source>
        <dbReference type="ARBA" id="ARBA00023125"/>
    </source>
</evidence>
<keyword evidence="8" id="KW-0805">Transcription regulation</keyword>
<organism evidence="13 14">
    <name type="scientific">Pleurodeles waltl</name>
    <name type="common">Iberian ribbed newt</name>
    <dbReference type="NCBI Taxonomy" id="8319"/>
    <lineage>
        <taxon>Eukaryota</taxon>
        <taxon>Metazoa</taxon>
        <taxon>Chordata</taxon>
        <taxon>Craniata</taxon>
        <taxon>Vertebrata</taxon>
        <taxon>Euteleostomi</taxon>
        <taxon>Amphibia</taxon>
        <taxon>Batrachia</taxon>
        <taxon>Caudata</taxon>
        <taxon>Salamandroidea</taxon>
        <taxon>Salamandridae</taxon>
        <taxon>Pleurodelinae</taxon>
        <taxon>Pleurodeles</taxon>
    </lineage>
</organism>
<keyword evidence="4" id="KW-0806">Transcription termination</keyword>
<keyword evidence="7" id="KW-0809">Transit peptide</keyword>
<dbReference type="Proteomes" id="UP001066276">
    <property type="component" value="Chromosome 10"/>
</dbReference>
<comment type="caution">
    <text evidence="13">The sequence shown here is derived from an EMBL/GenBank/DDBJ whole genome shotgun (WGS) entry which is preliminary data.</text>
</comment>
<evidence type="ECO:0000313" key="14">
    <source>
        <dbReference type="Proteomes" id="UP001066276"/>
    </source>
</evidence>
<reference evidence="13" key="1">
    <citation type="journal article" date="2022" name="bioRxiv">
        <title>Sequencing and chromosome-scale assembly of the giantPleurodeles waltlgenome.</title>
        <authorList>
            <person name="Brown T."/>
            <person name="Elewa A."/>
            <person name="Iarovenko S."/>
            <person name="Subramanian E."/>
            <person name="Araus A.J."/>
            <person name="Petzold A."/>
            <person name="Susuki M."/>
            <person name="Suzuki K.-i.T."/>
            <person name="Hayashi T."/>
            <person name="Toyoda A."/>
            <person name="Oliveira C."/>
            <person name="Osipova E."/>
            <person name="Leigh N.D."/>
            <person name="Simon A."/>
            <person name="Yun M.H."/>
        </authorList>
    </citation>
    <scope>NUCLEOTIDE SEQUENCE</scope>
    <source>
        <strain evidence="13">20211129_DDA</strain>
        <tissue evidence="13">Liver</tissue>
    </source>
</reference>
<evidence type="ECO:0000256" key="1">
    <source>
        <dbReference type="ARBA" id="ARBA00004173"/>
    </source>
</evidence>
<keyword evidence="10" id="KW-0496">Mitochondrion</keyword>
<dbReference type="PANTHER" id="PTHR15437">
    <property type="entry name" value="TRANSCRIPTION TERMINATION FACTOR, MITOCHONDRIAL"/>
    <property type="match status" value="1"/>
</dbReference>
<keyword evidence="6" id="KW-0677">Repeat</keyword>
<evidence type="ECO:0000256" key="7">
    <source>
        <dbReference type="ARBA" id="ARBA00022946"/>
    </source>
</evidence>
<dbReference type="InterPro" id="IPR003690">
    <property type="entry name" value="MTERF"/>
</dbReference>
<sequence length="425" mass="48493">MTWGRGPFAVANDWVEDLMYYSAMSDDFIMLIPITQRYMEIEISLCWCKMAARGLVQGTATLLLDSVRCSCLLRERTLLNTVACRFFSRPPRAIKKLSKENSSLLDNLINIGVDVQSARKRQPGVLKKMITYEDGLIGFLQAKGASKVFVAGIISRYPRSITRTVEHLEKKWEIWHGILKCDSTILNVLERSPEAFFRSSSIANLEKNVTFLSSLGLTPTDLARLLTKAPRTFSNRMELNQQMVDYLHDMHVSLGGENTEEFVKQILTKNIFVLIQSVKRVKANIEFLQASFRLTDRELLTLLQGQGAEILDLCHMYIKRNFRSIHQKLLPLGCSDEEINSFILRYPALLYLSPKNFTDKIDCLLKTGIEVKQILEKPRVFDVSISTMASRIARLQQIGYNFQSAGVGILDLSKTRFEAKFEKLQ</sequence>
<dbReference type="GO" id="GO:0006393">
    <property type="term" value="P:termination of mitochondrial transcription"/>
    <property type="evidence" value="ECO:0007669"/>
    <property type="project" value="TreeGrafter"/>
</dbReference>
<dbReference type="EMBL" id="JANPWB010000014">
    <property type="protein sequence ID" value="KAJ1100994.1"/>
    <property type="molecule type" value="Genomic_DNA"/>
</dbReference>
<name>A0AAV7MD14_PLEWA</name>
<keyword evidence="5" id="KW-0597">Phosphoprotein</keyword>
<dbReference type="Pfam" id="PF02536">
    <property type="entry name" value="mTERF"/>
    <property type="match status" value="1"/>
</dbReference>
<evidence type="ECO:0000256" key="3">
    <source>
        <dbReference type="ARBA" id="ARBA00011245"/>
    </source>
</evidence>
<evidence type="ECO:0000256" key="10">
    <source>
        <dbReference type="ARBA" id="ARBA00023128"/>
    </source>
</evidence>
<dbReference type="Gene3D" id="1.25.70.10">
    <property type="entry name" value="Transcription termination factor 3, mitochondrial"/>
    <property type="match status" value="1"/>
</dbReference>
<proteinExistence type="inferred from homology"/>
<accession>A0AAV7MD14</accession>
<evidence type="ECO:0000313" key="13">
    <source>
        <dbReference type="EMBL" id="KAJ1100994.1"/>
    </source>
</evidence>
<evidence type="ECO:0000256" key="11">
    <source>
        <dbReference type="ARBA" id="ARBA00023163"/>
    </source>
</evidence>
<comment type="subunit">
    <text evidence="3">Monomer.</text>
</comment>
<dbReference type="SMART" id="SM00733">
    <property type="entry name" value="Mterf"/>
    <property type="match status" value="6"/>
</dbReference>
<evidence type="ECO:0000256" key="4">
    <source>
        <dbReference type="ARBA" id="ARBA00022472"/>
    </source>
</evidence>
<keyword evidence="14" id="KW-1185">Reference proteome</keyword>
<protein>
    <submittedName>
        <fullName evidence="13">Uncharacterized protein</fullName>
    </submittedName>
</protein>
<evidence type="ECO:0000256" key="8">
    <source>
        <dbReference type="ARBA" id="ARBA00023015"/>
    </source>
</evidence>
<comment type="subcellular location">
    <subcellularLocation>
        <location evidence="1">Mitochondrion</location>
    </subcellularLocation>
</comment>
<dbReference type="PANTHER" id="PTHR15437:SF2">
    <property type="entry name" value="TRANSCRIPTION TERMINATION FACTOR 1, MITOCHONDRIAL"/>
    <property type="match status" value="1"/>
</dbReference>
<keyword evidence="9" id="KW-0238">DNA-binding</keyword>
<evidence type="ECO:0000256" key="5">
    <source>
        <dbReference type="ARBA" id="ARBA00022553"/>
    </source>
</evidence>
<evidence type="ECO:0000256" key="6">
    <source>
        <dbReference type="ARBA" id="ARBA00022737"/>
    </source>
</evidence>
<keyword evidence="11" id="KW-0804">Transcription</keyword>
<evidence type="ECO:0000256" key="2">
    <source>
        <dbReference type="ARBA" id="ARBA00007692"/>
    </source>
</evidence>
<dbReference type="GO" id="GO:0003677">
    <property type="term" value="F:DNA binding"/>
    <property type="evidence" value="ECO:0007669"/>
    <property type="project" value="UniProtKB-KW"/>
</dbReference>
<evidence type="ECO:0000256" key="12">
    <source>
        <dbReference type="ARBA" id="ARBA00037520"/>
    </source>
</evidence>
<gene>
    <name evidence="13" type="ORF">NDU88_006069</name>
</gene>